<dbReference type="SUPFAM" id="SSF48403">
    <property type="entry name" value="Ankyrin repeat"/>
    <property type="match status" value="4"/>
</dbReference>
<dbReference type="PANTHER" id="PTHR24120">
    <property type="entry name" value="GH07239P"/>
    <property type="match status" value="1"/>
</dbReference>
<dbReference type="SUPFAM" id="SSF52540">
    <property type="entry name" value="P-loop containing nucleoside triphosphate hydrolases"/>
    <property type="match status" value="1"/>
</dbReference>
<keyword evidence="3" id="KW-1185">Reference proteome</keyword>
<sequence>MEKAMRLLESKHYVLIKGNPGEGKTTMALHLIDKDNYQGRRVLVSSPRDWENVVIDCVDIVIIENIFGQFDFDSARLQDWMIRLHTIQEYVDSGRLQLIITSRIDILTKAYSSIRLHKLFCDGLSVMLSSEQLTHSEKMIILNSELLRHSRAMTDDEKEKCIQNFSGFIGFPQCCFLFAGHVELFDKGAEFFRSPDHFFVENITMLDEERFLSLAFLFCNGEILEEQLSPKTMPERSKLVLDELATQLPFLNTNVSLKLLRDSYDSFMGLYTMKSMSCIRFAHDTVFEAVGQVLADRCVKMVVKYSFSEYLYQKTYTAKDKDSASHNVFVPDSMYGLLAKRMVCDIIDEDLLRSVVQHSALRQHTFLMKLKEELMKVNKVNVFFTVNTYIESIVDPILPRIQEVVNKEFIKMTMFRLKLPPIYRHRLLVGECSTFMQYVLQCDEDVVQIVYSQLLELLTCSHNHESYDCWKCKETQNLLELTLYYQRFQITDVLITMGARYTHLSLCNAARHGDLIRVQTIIQTLKMHNTFNPESEEAKDALCRAYTSGNKDLVELLLKESVTLSSIHVAYAAQHGDLNVLKNIVDHLKYHNNWNPHSEYSILKKLVPSIRCFDILYSIRPIFSAMYITLSEEKFQMAEYLIENEVRLTLDLLVYLSGSGSHQAVAKLIQYFKVAGIWDPHSYCASKALEHAYIAHNFEVFDLLVHKGVSFTIQSLAAIAVFQPSLESFKKVLQHLKDTDNWDSTCDEASKALEITWNQKHGICDLLIQEGVTLKMKNLHGLLNGVSLESAKKAIEHLKDAGNWNCKCDEASKALEISYGQAYYDVQDLLVKEGVTLQMKNFPASVMEVHNSKSAEKAMQHLKEIDNWDSTCEDASKALQIAYILHNYDVVELLLAEKVTLTMKHLPGVLAASLSVKCVKKVIELLKYSHNWDSNCHDASKALEIAYIQHKNDVCDMLKEENVTLTMTNLPSVIVDSLSPECIKTIIQSLKDTDNWDSKCNDASKALEIAYREQNNDVSTILVQEGVTLHMNNLPGAIMGSKISLEFVKTTISDLQKTGKWDSKCDDASKTLVAACILKQYDTFDMLVREGVQLAMLSLHYILMSFEVSLESVKKAIQHLKDISKWDYRSRDAINVLVHAYCIEIYDVCDLLVQEGVTLTMKNLPDVANFASLESVKKVIQHLKETGSWNSKCDDASTVLMVYYIRQMYDVCDFLVNEGISLTMTNLALVVTDCVSVASVQKRILLAMTNAQNMIYNVALESVQKASEHLNGNTICGFEYDVASKVLGILEMAYGKQEFSSLIMLDQLIITLPLPNYTAMVSHGVLDPLKKTIKHLKETNNWDCTCEEALQALVIAYSKERYDVCALLVQEGLTLTMKCLGGVVSNSSLIQSVHKAVQHLRENDNMDPKCAGASAALSIAYSQQKHDVCTLLVQEGFTLSMNNLPSIAYHGSLESIRKAIQHLADISNWDCKCDDGLHALAIAYSKEKYDICHLLVQEGLALKMKNLPEVVANSAQLESVQKAVQHLKENARWDFSRDDAQKALVIAYSQHKYDVCLLLVQEQVKLTMNTLSGVVANSVTVESVKKAIQHLKDSKMWDSTCDDARKALVIANSKQKYDLFDLLIQEQIILRMMNLPVMVGNSASLESVKKAIQHLKDNNMWDSTCDDARKALAIAYSQEKYDVCALLVQDNVILTMETLPGVVVNSVALESVKKAIQHLKDNGKWDSTCDDAPKASVIAYIQEKYDVCSLMIQEKVIMPMNYLPELVSNTLSCKSVKNAVQDIKENNKWDSNNDGAQNALVIAYSQQKYDVCALLVQEKVILTMKNLPRVVVNSVALESVKRAIQHLKDSGNWDSTCDDAPKALVIAYIQEKYDVCAFLILEQVILTTNNLPWVVANSGSFESVKKAIQHLKDNDKWDSTCDNTKTSLVIAYSQEKYDVCAFLIQEKVILTMVNFPGMVAKSASLESIKKAIQHLKDNDKWNNTCDDAQIALAIAYRQHMDDVCNLLVQEYVILTMNNFPMVVASSLSFESVKKAIQHLKDNGKWDCTCPDAPKALVIAYSQHMYDVCALLVQEQVILTMEFLPVVVSNCVSLESIKNAIQHLKDTSNWDSNSVYSPHALLIAYFKEHYDISDLLIKEGLRLAMKNLPGMVANIDSLESIMKAIQHLKNFDRWDFTCDYAKQSLGIAYSQQKHDVCTLLIQEQVILTMKNLPEVVGGSVAFVSVEKAIQHLKDQDKWDSTSDDATKALAIAYSQQMQNVCAMLVQEKVILTMRHFPGVVAHCASLEYVNKAIRHLKDNNKWDARCDDAQLSLVIAYSKQIHALENLLLHEQVILTMSNLPGVVGNSLALEPVKKAIQHLKDNDKWDSTIDEASKSLEIAYSQQKYDLCAVLIQENIKLNMKNLPGIISTSDSLESVKRTIQHLKDNGKWDPAYDDAQKGLVIAFSQQKNDVCAFLVQEKIMLTMSNFPEVVAISVTLESVKKAIQQLTTNGKWISTRDDAQQALVIFQSHKVNDGCAFPIQEKRLLTMSSIHGLVANSIALESVTKAIQHLKDNDKWDSTCDDASEALMISYSHKMNDLCAFLVQERLKLTMKTLPRLVANSASLESVQKAVQHMKDNDKWNTTCDDASEALVIAYSHQKYDVCALLLQEQVTLTMKNLPRIVANSVALEAIGKALQHLGDQHMWDSACDDAPEALVIAYSQQKYDVCDLLIQEQVILTMKNLPGLVANSESLESVKKAIQHLKDNMKWDSRCDDASKTLVIAHIQHKLNVCALLVQEQVMLIMKNLPQLVANSVSLDSVKKAIQDLKVTYKWDSTCGDAPKALVIAYSQQKYDVCALLAQENVLLTMSDLHEVMIACLLFEYIKKATQHQKDNDFWDARADDELQAVVLGYSQETYNVIDLLIPEISILTISNLHRMLANSALLESVQKAIQHLKDNDKWDATSDDASKALVIAYSQQKYALCAFLVQENLKLKMKNLPEIVANSVSLDSVKKTILHLKDNGIWDTKCVYALNALVIAFSRQKYDVCAFLIQEKIILTMVNLPEMVANSASIKSVKKAIQHLKDNDKWNTMCDDASEALVIAYSHQKYDVCALLVQEHVTLTTKTLPRIVATSTSLESVKQAFNNLKDNEKWDPTCVDASKALEIAYSQQKYDLCALLEREKLILTMKNLPWLVANSVALKTIAKALQHLGDHHMWDSACDDAPEALMIAYSQCKYDVCDLLIQEQVILTMKNLPWLVANSESLESVKKAIEHLKYNMKWDSRCDDASKTLAIAYIQQKLDVCALLVQEQVMLIMKNLPQLVANSVSTDSVKKAIQDLKDTDKWDSTCGDAPKALVLAYSQQRYDVCALLAQENVLLTMSDLHELMIACLSFEYVKKEIHHQKNNDFWDVRDDDELQALVIAHIREIYVCPFVIKDTLILTMSHSTRMVANSALVESFQKVIHHLKDNGKWDSTCADAPKALMIAYSQQKCDVCELLIQKQVILKMTNLPGVVSNSVALEPVKKAIQHLKDNVKWDSTCDEASKTLVIAYSQQRIDVCALLIQEQVMLKMNNLPQIVANSVSLEYVKKAIQHLKDNDKWDSMCHDASKALVIAYSQHKYDLCDLLIQENIVLTMSNLHEVIIASLVFEYFIKPIHHPKDNGVRDLRADDELQALFLAYSQELNDVLALMIQEICILTISNLHRMLPNNALLESVQKAIQHLKDNDKWDAKCDDASKALVIAYSQHKCDVCELLIQEQVILTMTNLPGVVSNSVALEPVKKAIQHLKDNVKWDSTCDEASKTLVIAYSQQRIDVCALLIQEQVMLKMNNLPQIVANSVSLEYVKKAIQHLKDNDKWDSMCHDASKALVIAYSQHKYDLCDLLIQENIVLTMSNLHEVIIASLVFEYFIKPIHHPKDNGVRDLRADDELQALFLAYSQELNDVLALMIQEICILTISNLHRMLPNNALLESVQKAIQHLKDNDKWDAKCDDASKALVIACIQQKYHVCEWLIQEQVILTMKNLPEIVAISVSLDSVRKTIHQLKYNGIWDSKCAYALVALLIAFSMQKYDVCDLLVHEHVILTMRHLPFVVAT</sequence>
<gene>
    <name evidence="2" type="ORF">ACJMK2_002923</name>
</gene>
<dbReference type="EMBL" id="JBJQND010000001">
    <property type="protein sequence ID" value="KAL3890642.1"/>
    <property type="molecule type" value="Genomic_DNA"/>
</dbReference>
<feature type="non-terminal residue" evidence="2">
    <location>
        <position position="4072"/>
    </location>
</feature>
<dbReference type="InterPro" id="IPR027417">
    <property type="entry name" value="P-loop_NTPase"/>
</dbReference>
<feature type="domain" description="Novel STAND NTPase 3" evidence="1">
    <location>
        <begin position="2"/>
        <end position="146"/>
    </location>
</feature>
<dbReference type="InterPro" id="IPR049050">
    <property type="entry name" value="nSTAND3"/>
</dbReference>
<evidence type="ECO:0000259" key="1">
    <source>
        <dbReference type="Pfam" id="PF20720"/>
    </source>
</evidence>
<comment type="caution">
    <text evidence="2">The sequence shown here is derived from an EMBL/GenBank/DDBJ whole genome shotgun (WGS) entry which is preliminary data.</text>
</comment>
<dbReference type="Proteomes" id="UP001634394">
    <property type="component" value="Unassembled WGS sequence"/>
</dbReference>
<organism evidence="2 3">
    <name type="scientific">Sinanodonta woodiana</name>
    <name type="common">Chinese pond mussel</name>
    <name type="synonym">Anodonta woodiana</name>
    <dbReference type="NCBI Taxonomy" id="1069815"/>
    <lineage>
        <taxon>Eukaryota</taxon>
        <taxon>Metazoa</taxon>
        <taxon>Spiralia</taxon>
        <taxon>Lophotrochozoa</taxon>
        <taxon>Mollusca</taxon>
        <taxon>Bivalvia</taxon>
        <taxon>Autobranchia</taxon>
        <taxon>Heteroconchia</taxon>
        <taxon>Palaeoheterodonta</taxon>
        <taxon>Unionida</taxon>
        <taxon>Unionoidea</taxon>
        <taxon>Unionidae</taxon>
        <taxon>Unioninae</taxon>
        <taxon>Sinanodonta</taxon>
    </lineage>
</organism>
<dbReference type="Gene3D" id="1.25.40.20">
    <property type="entry name" value="Ankyrin repeat-containing domain"/>
    <property type="match status" value="2"/>
</dbReference>
<dbReference type="SMART" id="SM00248">
    <property type="entry name" value="ANK"/>
    <property type="match status" value="23"/>
</dbReference>
<dbReference type="PANTHER" id="PTHR24120:SF4">
    <property type="entry name" value="GH07239P"/>
    <property type="match status" value="1"/>
</dbReference>
<reference evidence="2 3" key="1">
    <citation type="submission" date="2024-11" db="EMBL/GenBank/DDBJ databases">
        <title>Chromosome-level genome assembly of the freshwater bivalve Anodonta woodiana.</title>
        <authorList>
            <person name="Chen X."/>
        </authorList>
    </citation>
    <scope>NUCLEOTIDE SEQUENCE [LARGE SCALE GENOMIC DNA]</scope>
    <source>
        <strain evidence="2">MN2024</strain>
        <tissue evidence="2">Gills</tissue>
    </source>
</reference>
<evidence type="ECO:0000313" key="3">
    <source>
        <dbReference type="Proteomes" id="UP001634394"/>
    </source>
</evidence>
<accession>A0ABD3XWP0</accession>
<protein>
    <recommendedName>
        <fullName evidence="1">Novel STAND NTPase 3 domain-containing protein</fullName>
    </recommendedName>
</protein>
<proteinExistence type="predicted"/>
<evidence type="ECO:0000313" key="2">
    <source>
        <dbReference type="EMBL" id="KAL3890642.1"/>
    </source>
</evidence>
<dbReference type="InterPro" id="IPR036770">
    <property type="entry name" value="Ankyrin_rpt-contain_sf"/>
</dbReference>
<dbReference type="InterPro" id="IPR002110">
    <property type="entry name" value="Ankyrin_rpt"/>
</dbReference>
<dbReference type="Pfam" id="PF20720">
    <property type="entry name" value="nSTAND3"/>
    <property type="match status" value="1"/>
</dbReference>
<dbReference type="CDD" id="cd01983">
    <property type="entry name" value="SIMIBI"/>
    <property type="match status" value="1"/>
</dbReference>
<name>A0ABD3XWP0_SINWO</name>